<dbReference type="InterPro" id="IPR036322">
    <property type="entry name" value="WD40_repeat_dom_sf"/>
</dbReference>
<dbReference type="AlphaFoldDB" id="A0AAW2GAM1"/>
<organism evidence="9 10">
    <name type="scientific">Cardiocondyla obscurior</name>
    <dbReference type="NCBI Taxonomy" id="286306"/>
    <lineage>
        <taxon>Eukaryota</taxon>
        <taxon>Metazoa</taxon>
        <taxon>Ecdysozoa</taxon>
        <taxon>Arthropoda</taxon>
        <taxon>Hexapoda</taxon>
        <taxon>Insecta</taxon>
        <taxon>Pterygota</taxon>
        <taxon>Neoptera</taxon>
        <taxon>Endopterygota</taxon>
        <taxon>Hymenoptera</taxon>
        <taxon>Apocrita</taxon>
        <taxon>Aculeata</taxon>
        <taxon>Formicoidea</taxon>
        <taxon>Formicidae</taxon>
        <taxon>Myrmicinae</taxon>
        <taxon>Cardiocondyla</taxon>
    </lineage>
</organism>
<dbReference type="Pfam" id="PF08149">
    <property type="entry name" value="BING4CT"/>
    <property type="match status" value="1"/>
</dbReference>
<dbReference type="InterPro" id="IPR040315">
    <property type="entry name" value="WDR46/Utp7"/>
</dbReference>
<keyword evidence="5" id="KW-0539">Nucleus</keyword>
<dbReference type="PROSITE" id="PS50294">
    <property type="entry name" value="WD_REPEATS_REGION"/>
    <property type="match status" value="1"/>
</dbReference>
<dbReference type="FunFam" id="2.130.10.10:FF:000378">
    <property type="entry name" value="U3 small nucleolar RNA-associated protein 7"/>
    <property type="match status" value="1"/>
</dbReference>
<dbReference type="EMBL" id="JADYXP020000005">
    <property type="protein sequence ID" value="KAL0124382.1"/>
    <property type="molecule type" value="Genomic_DNA"/>
</dbReference>
<keyword evidence="2" id="KW-0698">rRNA processing</keyword>
<dbReference type="InterPro" id="IPR001680">
    <property type="entry name" value="WD40_rpt"/>
</dbReference>
<evidence type="ECO:0000256" key="3">
    <source>
        <dbReference type="ARBA" id="ARBA00022574"/>
    </source>
</evidence>
<dbReference type="GO" id="GO:0000462">
    <property type="term" value="P:maturation of SSU-rRNA from tricistronic rRNA transcript (SSU-rRNA, 5.8S rRNA, LSU-rRNA)"/>
    <property type="evidence" value="ECO:0007669"/>
    <property type="project" value="TreeGrafter"/>
</dbReference>
<dbReference type="GO" id="GO:0030686">
    <property type="term" value="C:90S preribosome"/>
    <property type="evidence" value="ECO:0007669"/>
    <property type="project" value="TreeGrafter"/>
</dbReference>
<feature type="coiled-coil region" evidence="7">
    <location>
        <begin position="53"/>
        <end position="80"/>
    </location>
</feature>
<gene>
    <name evidence="9" type="ORF">PUN28_006305</name>
</gene>
<dbReference type="InterPro" id="IPR012952">
    <property type="entry name" value="BING4_C_dom"/>
</dbReference>
<name>A0AAW2GAM1_9HYME</name>
<protein>
    <recommendedName>
        <fullName evidence="8">BING4 C-terminal domain-containing protein</fullName>
    </recommendedName>
</protein>
<feature type="domain" description="BING4 C-terminal" evidence="8">
    <location>
        <begin position="362"/>
        <end position="440"/>
    </location>
</feature>
<evidence type="ECO:0000256" key="7">
    <source>
        <dbReference type="SAM" id="Coils"/>
    </source>
</evidence>
<sequence length="532" mass="60538">MKPPVNKRYHEKMTTVKKRNKHSGKMPIDKTILAKYSKGPGIELKQKTSTIKNKVLRKKLQQKEQAIEEQVEASARAELLLTEEHGYMEAEPGEVTTEYRQKQIAESVDITSAAKRFKLDLQFGPYCFKYTRNGRHLLLGGKQGHLAAFDWVTKKLACEINVMESVHDVTWLHVETMFAVAQKDWVYVYDNQGIELHCLKRMNGVTRLEFLPYHFLLASGSKDGHMAWVDVSIGKQIARYNSHLGRISVMTQNPSNAVLCVGDSKGIVSMWSPNSYKPLAKMLCHHQSIMTCAVHPHGTYMATSSIDKSVKIWDIRQLAGPVSDLHLRSPAHRMSYSQCGLLALGMGNVVEVYRETSSNFTPYLRHRTARNVNCVKFCPYEDVLGISTANEFSSLLVPGSAEANYDAHEINPFQTKNQRRETEVKALLEKIQPELITLDSTEILEVDVPSYKEKVEAKKKLLYIKPKPINFEPRRTKAKGKGGTAKIIKTKKILKDLNRREMIETLREEQKATTSKKTENQNKDYGVLNRFV</sequence>
<keyword evidence="3 6" id="KW-0853">WD repeat</keyword>
<dbReference type="PANTHER" id="PTHR14085">
    <property type="entry name" value="WD-REPEAT PROTEIN BING4"/>
    <property type="match status" value="1"/>
</dbReference>
<dbReference type="InterPro" id="IPR015943">
    <property type="entry name" value="WD40/YVTN_repeat-like_dom_sf"/>
</dbReference>
<comment type="caution">
    <text evidence="9">The sequence shown here is derived from an EMBL/GenBank/DDBJ whole genome shotgun (WGS) entry which is preliminary data.</text>
</comment>
<comment type="subcellular location">
    <subcellularLocation>
        <location evidence="1">Nucleus</location>
        <location evidence="1">Nucleolus</location>
    </subcellularLocation>
</comment>
<dbReference type="PROSITE" id="PS00678">
    <property type="entry name" value="WD_REPEATS_1"/>
    <property type="match status" value="1"/>
</dbReference>
<evidence type="ECO:0000256" key="1">
    <source>
        <dbReference type="ARBA" id="ARBA00004604"/>
    </source>
</evidence>
<proteinExistence type="predicted"/>
<dbReference type="Proteomes" id="UP001430953">
    <property type="component" value="Unassembled WGS sequence"/>
</dbReference>
<dbReference type="InterPro" id="IPR019775">
    <property type="entry name" value="WD40_repeat_CS"/>
</dbReference>
<evidence type="ECO:0000256" key="4">
    <source>
        <dbReference type="ARBA" id="ARBA00022737"/>
    </source>
</evidence>
<dbReference type="PROSITE" id="PS50082">
    <property type="entry name" value="WD_REPEATS_2"/>
    <property type="match status" value="1"/>
</dbReference>
<dbReference type="GO" id="GO:0032040">
    <property type="term" value="C:small-subunit processome"/>
    <property type="evidence" value="ECO:0007669"/>
    <property type="project" value="TreeGrafter"/>
</dbReference>
<dbReference type="PANTHER" id="PTHR14085:SF3">
    <property type="entry name" value="WD REPEAT-CONTAINING PROTEIN 46"/>
    <property type="match status" value="1"/>
</dbReference>
<feature type="repeat" description="WD" evidence="6">
    <location>
        <begin position="282"/>
        <end position="316"/>
    </location>
</feature>
<evidence type="ECO:0000313" key="10">
    <source>
        <dbReference type="Proteomes" id="UP001430953"/>
    </source>
</evidence>
<keyword evidence="10" id="KW-1185">Reference proteome</keyword>
<dbReference type="SUPFAM" id="SSF50978">
    <property type="entry name" value="WD40 repeat-like"/>
    <property type="match status" value="1"/>
</dbReference>
<evidence type="ECO:0000313" key="9">
    <source>
        <dbReference type="EMBL" id="KAL0124382.1"/>
    </source>
</evidence>
<dbReference type="Pfam" id="PF00400">
    <property type="entry name" value="WD40"/>
    <property type="match status" value="1"/>
</dbReference>
<evidence type="ECO:0000256" key="2">
    <source>
        <dbReference type="ARBA" id="ARBA00022552"/>
    </source>
</evidence>
<evidence type="ECO:0000256" key="6">
    <source>
        <dbReference type="PROSITE-ProRule" id="PRU00221"/>
    </source>
</evidence>
<dbReference type="Gene3D" id="2.130.10.10">
    <property type="entry name" value="YVTN repeat-like/Quinoprotein amine dehydrogenase"/>
    <property type="match status" value="2"/>
</dbReference>
<accession>A0AAW2GAM1</accession>
<evidence type="ECO:0000259" key="8">
    <source>
        <dbReference type="SMART" id="SM01033"/>
    </source>
</evidence>
<evidence type="ECO:0000256" key="5">
    <source>
        <dbReference type="ARBA" id="ARBA00023242"/>
    </source>
</evidence>
<dbReference type="SMART" id="SM00320">
    <property type="entry name" value="WD40"/>
    <property type="match status" value="4"/>
</dbReference>
<reference evidence="9 10" key="1">
    <citation type="submission" date="2023-03" db="EMBL/GenBank/DDBJ databases">
        <title>High recombination rates correlate with genetic variation in Cardiocondyla obscurior ants.</title>
        <authorList>
            <person name="Errbii M."/>
        </authorList>
    </citation>
    <scope>NUCLEOTIDE SEQUENCE [LARGE SCALE GENOMIC DNA]</scope>
    <source>
        <strain evidence="9">Alpha-2009</strain>
        <tissue evidence="9">Whole body</tissue>
    </source>
</reference>
<keyword evidence="4" id="KW-0677">Repeat</keyword>
<dbReference type="SMART" id="SM01033">
    <property type="entry name" value="BING4CT"/>
    <property type="match status" value="1"/>
</dbReference>
<keyword evidence="7" id="KW-0175">Coiled coil</keyword>